<dbReference type="PROSITE" id="PS51782">
    <property type="entry name" value="LYSM"/>
    <property type="match status" value="1"/>
</dbReference>
<feature type="compositionally biased region" description="Polar residues" evidence="1">
    <location>
        <begin position="1"/>
        <end position="12"/>
    </location>
</feature>
<feature type="domain" description="LysM" evidence="2">
    <location>
        <begin position="34"/>
        <end position="78"/>
    </location>
</feature>
<dbReference type="SUPFAM" id="SSF54106">
    <property type="entry name" value="LysM domain"/>
    <property type="match status" value="1"/>
</dbReference>
<evidence type="ECO:0000259" key="2">
    <source>
        <dbReference type="PROSITE" id="PS51782"/>
    </source>
</evidence>
<dbReference type="Pfam" id="PF01476">
    <property type="entry name" value="LysM"/>
    <property type="match status" value="1"/>
</dbReference>
<sequence length="79" mass="8553">MSNRQSTKQTATAARPTPAEQTAEKPEQAEASDAEHTVAKGESLDEIAEKTGVPATQLQRLNAIKHPDLIWPGMMLRTA</sequence>
<name>A0ABU1HQS8_9MICO</name>
<reference evidence="3 4" key="1">
    <citation type="submission" date="2023-08" db="EMBL/GenBank/DDBJ databases">
        <title>Functional and genomic diversity of the sorghum phyllosphere microbiome.</title>
        <authorList>
            <person name="Shade A."/>
        </authorList>
    </citation>
    <scope>NUCLEOTIDE SEQUENCE [LARGE SCALE GENOMIC DNA]</scope>
    <source>
        <strain evidence="3 4">SORGH_AS_0445</strain>
    </source>
</reference>
<dbReference type="InterPro" id="IPR018392">
    <property type="entry name" value="LysM"/>
</dbReference>
<protein>
    <submittedName>
        <fullName evidence="3">LysM repeat protein</fullName>
    </submittedName>
</protein>
<evidence type="ECO:0000256" key="1">
    <source>
        <dbReference type="SAM" id="MobiDB-lite"/>
    </source>
</evidence>
<dbReference type="SMART" id="SM00257">
    <property type="entry name" value="LysM"/>
    <property type="match status" value="1"/>
</dbReference>
<feature type="region of interest" description="Disordered" evidence="1">
    <location>
        <begin position="1"/>
        <end position="51"/>
    </location>
</feature>
<dbReference type="RefSeq" id="WP_309690333.1">
    <property type="nucleotide sequence ID" value="NZ_JAVIZQ010000001.1"/>
</dbReference>
<evidence type="ECO:0000313" key="4">
    <source>
        <dbReference type="Proteomes" id="UP001249291"/>
    </source>
</evidence>
<dbReference type="InterPro" id="IPR036779">
    <property type="entry name" value="LysM_dom_sf"/>
</dbReference>
<accession>A0ABU1HQS8</accession>
<organism evidence="3 4">
    <name type="scientific">Microbacterium foliorum</name>
    <dbReference type="NCBI Taxonomy" id="104336"/>
    <lineage>
        <taxon>Bacteria</taxon>
        <taxon>Bacillati</taxon>
        <taxon>Actinomycetota</taxon>
        <taxon>Actinomycetes</taxon>
        <taxon>Micrococcales</taxon>
        <taxon>Microbacteriaceae</taxon>
        <taxon>Microbacterium</taxon>
    </lineage>
</organism>
<comment type="caution">
    <text evidence="3">The sequence shown here is derived from an EMBL/GenBank/DDBJ whole genome shotgun (WGS) entry which is preliminary data.</text>
</comment>
<evidence type="ECO:0000313" key="3">
    <source>
        <dbReference type="EMBL" id="MDR6142400.1"/>
    </source>
</evidence>
<gene>
    <name evidence="3" type="ORF">QE375_001954</name>
</gene>
<dbReference type="Gene3D" id="3.10.350.10">
    <property type="entry name" value="LysM domain"/>
    <property type="match status" value="1"/>
</dbReference>
<feature type="compositionally biased region" description="Basic and acidic residues" evidence="1">
    <location>
        <begin position="22"/>
        <end position="49"/>
    </location>
</feature>
<dbReference type="Proteomes" id="UP001249291">
    <property type="component" value="Unassembled WGS sequence"/>
</dbReference>
<keyword evidence="4" id="KW-1185">Reference proteome</keyword>
<proteinExistence type="predicted"/>
<dbReference type="CDD" id="cd00118">
    <property type="entry name" value="LysM"/>
    <property type="match status" value="1"/>
</dbReference>
<dbReference type="EMBL" id="JAVIZQ010000001">
    <property type="protein sequence ID" value="MDR6142400.1"/>
    <property type="molecule type" value="Genomic_DNA"/>
</dbReference>